<dbReference type="PATRIC" id="fig|1165867.3.peg.2385"/>
<dbReference type="SUPFAM" id="SSF48264">
    <property type="entry name" value="Cytochrome P450"/>
    <property type="match status" value="1"/>
</dbReference>
<dbReference type="GO" id="GO:0020037">
    <property type="term" value="F:heme binding"/>
    <property type="evidence" value="ECO:0007669"/>
    <property type="project" value="InterPro"/>
</dbReference>
<proteinExistence type="inferred from homology"/>
<dbReference type="AlphaFoldDB" id="I0WTL2"/>
<gene>
    <name evidence="7" type="ORF">W59_11731</name>
</gene>
<keyword evidence="3" id="KW-0479">Metal-binding</keyword>
<evidence type="ECO:0000313" key="8">
    <source>
        <dbReference type="Proteomes" id="UP000006447"/>
    </source>
</evidence>
<evidence type="ECO:0000256" key="6">
    <source>
        <dbReference type="ARBA" id="ARBA00023033"/>
    </source>
</evidence>
<comment type="similarity">
    <text evidence="1">Belongs to the cytochrome P450 family.</text>
</comment>
<evidence type="ECO:0000256" key="1">
    <source>
        <dbReference type="ARBA" id="ARBA00010617"/>
    </source>
</evidence>
<accession>I0WTL2</accession>
<keyword evidence="2" id="KW-0349">Heme</keyword>
<dbReference type="PANTHER" id="PTHR46696:SF1">
    <property type="entry name" value="CYTOCHROME P450 YJIB-RELATED"/>
    <property type="match status" value="1"/>
</dbReference>
<dbReference type="GO" id="GO:0004497">
    <property type="term" value="F:monooxygenase activity"/>
    <property type="evidence" value="ECO:0007669"/>
    <property type="project" value="UniProtKB-KW"/>
</dbReference>
<dbReference type="PANTHER" id="PTHR46696">
    <property type="entry name" value="P450, PUTATIVE (EUROFUNG)-RELATED"/>
    <property type="match status" value="1"/>
</dbReference>
<keyword evidence="4" id="KW-0560">Oxidoreductase</keyword>
<evidence type="ECO:0000256" key="4">
    <source>
        <dbReference type="ARBA" id="ARBA00023002"/>
    </source>
</evidence>
<dbReference type="InterPro" id="IPR036396">
    <property type="entry name" value="Cyt_P450_sf"/>
</dbReference>
<comment type="caution">
    <text evidence="7">The sequence shown here is derived from an EMBL/GenBank/DDBJ whole genome shotgun (WGS) entry which is preliminary data.</text>
</comment>
<evidence type="ECO:0000256" key="2">
    <source>
        <dbReference type="ARBA" id="ARBA00022617"/>
    </source>
</evidence>
<dbReference type="Proteomes" id="UP000006447">
    <property type="component" value="Unassembled WGS sequence"/>
</dbReference>
<reference evidence="7 8" key="1">
    <citation type="journal article" date="2012" name="J. Bacteriol.">
        <title>Draft genome sequence of the nitrophenol-degrading actinomycete Rhodococcus imtechensis RKJ300.</title>
        <authorList>
            <person name="Vikram S."/>
            <person name="Kumar S."/>
            <person name="Subramanian S."/>
            <person name="Raghava G.P."/>
        </authorList>
    </citation>
    <scope>NUCLEOTIDE SEQUENCE [LARGE SCALE GENOMIC DNA]</scope>
    <source>
        <strain evidence="7 8">RKJ300</strain>
    </source>
</reference>
<dbReference type="GO" id="GO:0005506">
    <property type="term" value="F:iron ion binding"/>
    <property type="evidence" value="ECO:0007669"/>
    <property type="project" value="InterPro"/>
</dbReference>
<keyword evidence="5" id="KW-0408">Iron</keyword>
<evidence type="ECO:0000313" key="7">
    <source>
        <dbReference type="EMBL" id="EID79728.1"/>
    </source>
</evidence>
<dbReference type="GO" id="GO:0016705">
    <property type="term" value="F:oxidoreductase activity, acting on paired donors, with incorporation or reduction of molecular oxygen"/>
    <property type="evidence" value="ECO:0007669"/>
    <property type="project" value="InterPro"/>
</dbReference>
<evidence type="ECO:0000256" key="3">
    <source>
        <dbReference type="ARBA" id="ARBA00022723"/>
    </source>
</evidence>
<dbReference type="PRINTS" id="PR00359">
    <property type="entry name" value="BP450"/>
</dbReference>
<protein>
    <submittedName>
        <fullName evidence="7">Cytochrome P450</fullName>
    </submittedName>
</protein>
<dbReference type="Gene3D" id="1.10.630.10">
    <property type="entry name" value="Cytochrome P450"/>
    <property type="match status" value="1"/>
</dbReference>
<dbReference type="EMBL" id="AJJH01000057">
    <property type="protein sequence ID" value="EID79728.1"/>
    <property type="molecule type" value="Genomic_DNA"/>
</dbReference>
<organism evidence="7 8">
    <name type="scientific">Rhodococcus opacus RKJ300 = JCM 13270</name>
    <dbReference type="NCBI Taxonomy" id="1165867"/>
    <lineage>
        <taxon>Bacteria</taxon>
        <taxon>Bacillati</taxon>
        <taxon>Actinomycetota</taxon>
        <taxon>Actinomycetes</taxon>
        <taxon>Mycobacteriales</taxon>
        <taxon>Nocardiaceae</taxon>
        <taxon>Rhodococcus</taxon>
    </lineage>
</organism>
<evidence type="ECO:0000256" key="5">
    <source>
        <dbReference type="ARBA" id="ARBA00023004"/>
    </source>
</evidence>
<sequence>MWYLSANHDERIFDGPGRFDITRSNAGKHLGFGAKDIHHCLGMNLARLELRVMLEELFIAHPALHAVGEPELLLSAFISGIDSLPVRTRD</sequence>
<name>I0WTL2_RHOOP</name>
<dbReference type="InterPro" id="IPR002397">
    <property type="entry name" value="Cyt_P450_B"/>
</dbReference>
<keyword evidence="6" id="KW-0503">Monooxygenase</keyword>